<dbReference type="Pfam" id="PF04977">
    <property type="entry name" value="DivIC"/>
    <property type="match status" value="1"/>
</dbReference>
<dbReference type="InterPro" id="IPR007060">
    <property type="entry name" value="FtsL/DivIC"/>
</dbReference>
<dbReference type="Proteomes" id="UP000316292">
    <property type="component" value="Unassembled WGS sequence"/>
</dbReference>
<proteinExistence type="predicted"/>
<name>A0A538S804_UNCEI</name>
<reference evidence="2 3" key="1">
    <citation type="journal article" date="2019" name="Nat. Microbiol.">
        <title>Mediterranean grassland soil C-N compound turnover is dependent on rainfall and depth, and is mediated by genomically divergent microorganisms.</title>
        <authorList>
            <person name="Diamond S."/>
            <person name="Andeer P.F."/>
            <person name="Li Z."/>
            <person name="Crits-Christoph A."/>
            <person name="Burstein D."/>
            <person name="Anantharaman K."/>
            <person name="Lane K.R."/>
            <person name="Thomas B.C."/>
            <person name="Pan C."/>
            <person name="Northen T.R."/>
            <person name="Banfield J.F."/>
        </authorList>
    </citation>
    <scope>NUCLEOTIDE SEQUENCE [LARGE SCALE GENOMIC DNA]</scope>
    <source>
        <strain evidence="2">WS_1</strain>
    </source>
</reference>
<comment type="caution">
    <text evidence="2">The sequence shown here is derived from an EMBL/GenBank/DDBJ whole genome shotgun (WGS) entry which is preliminary data.</text>
</comment>
<sequence length="123" mass="14261">MMRSPYQTPKKPPSRRFLRLPPPEKKRRKRQLLLWGAGLLLGYLAYSFVGGETGLVRIRSLHHETTALRARKVALTAEADRVDQNRASMAKDPLLTERVARERFHMVKKGETLYRYQEADSAR</sequence>
<organism evidence="2 3">
    <name type="scientific">Eiseniibacteriota bacterium</name>
    <dbReference type="NCBI Taxonomy" id="2212470"/>
    <lineage>
        <taxon>Bacteria</taxon>
        <taxon>Candidatus Eiseniibacteriota</taxon>
    </lineage>
</organism>
<evidence type="ECO:0000313" key="2">
    <source>
        <dbReference type="EMBL" id="TMQ47491.1"/>
    </source>
</evidence>
<protein>
    <submittedName>
        <fullName evidence="2">Septum formation initiator family protein</fullName>
    </submittedName>
</protein>
<gene>
    <name evidence="2" type="ORF">E6K71_09715</name>
</gene>
<evidence type="ECO:0000313" key="3">
    <source>
        <dbReference type="Proteomes" id="UP000316292"/>
    </source>
</evidence>
<dbReference type="AlphaFoldDB" id="A0A538S804"/>
<feature type="region of interest" description="Disordered" evidence="1">
    <location>
        <begin position="1"/>
        <end position="27"/>
    </location>
</feature>
<accession>A0A538S804</accession>
<dbReference type="EMBL" id="VBOR01000109">
    <property type="protein sequence ID" value="TMQ47491.1"/>
    <property type="molecule type" value="Genomic_DNA"/>
</dbReference>
<evidence type="ECO:0000256" key="1">
    <source>
        <dbReference type="SAM" id="MobiDB-lite"/>
    </source>
</evidence>